<dbReference type="InterPro" id="IPR038459">
    <property type="entry name" value="MT_TRM10-typ_sf"/>
</dbReference>
<dbReference type="Gene3D" id="3.40.1280.30">
    <property type="match status" value="1"/>
</dbReference>
<name>A0A183HIG1_9BILA</name>
<dbReference type="AlphaFoldDB" id="A0A183HIG1"/>
<dbReference type="EMBL" id="UZAJ01007472">
    <property type="protein sequence ID" value="VDO50163.1"/>
    <property type="molecule type" value="Genomic_DNA"/>
</dbReference>
<keyword evidence="2" id="KW-1185">Reference proteome</keyword>
<sequence length="163" mass="19068">MPRNLFSEEIAYINPRAAEYLPIPLSKYKAFVLCATPDNKLTNSAFQAAKNEQLTSYKLPITKFLNLGQTAITMPLRITANIIRDVYASDCEWKTAFEKHIPYFNILASDMYRNHDNDKDALQVIERWLSDAERRGKRKRKFFHSYSREERRAMRAEQNLSKG</sequence>
<reference evidence="3" key="1">
    <citation type="submission" date="2016-06" db="UniProtKB">
        <authorList>
            <consortium name="WormBaseParasite"/>
        </authorList>
    </citation>
    <scope>IDENTIFICATION</scope>
</reference>
<organism evidence="3">
    <name type="scientific">Onchocerca flexuosa</name>
    <dbReference type="NCBI Taxonomy" id="387005"/>
    <lineage>
        <taxon>Eukaryota</taxon>
        <taxon>Metazoa</taxon>
        <taxon>Ecdysozoa</taxon>
        <taxon>Nematoda</taxon>
        <taxon>Chromadorea</taxon>
        <taxon>Rhabditida</taxon>
        <taxon>Spirurina</taxon>
        <taxon>Spiruromorpha</taxon>
        <taxon>Filarioidea</taxon>
        <taxon>Onchocercidae</taxon>
        <taxon>Onchocerca</taxon>
    </lineage>
</organism>
<gene>
    <name evidence="1" type="ORF">OFLC_LOCUS7273</name>
</gene>
<reference evidence="1 2" key="2">
    <citation type="submission" date="2018-11" db="EMBL/GenBank/DDBJ databases">
        <authorList>
            <consortium name="Pathogen Informatics"/>
        </authorList>
    </citation>
    <scope>NUCLEOTIDE SEQUENCE [LARGE SCALE GENOMIC DNA]</scope>
</reference>
<dbReference type="Proteomes" id="UP000267606">
    <property type="component" value="Unassembled WGS sequence"/>
</dbReference>
<evidence type="ECO:0000313" key="3">
    <source>
        <dbReference type="WBParaSite" id="OFLC_0000727201-mRNA-1"/>
    </source>
</evidence>
<dbReference type="WBParaSite" id="OFLC_0000727201-mRNA-1">
    <property type="protein sequence ID" value="OFLC_0000727201-mRNA-1"/>
    <property type="gene ID" value="OFLC_0000727201"/>
</dbReference>
<evidence type="ECO:0000313" key="1">
    <source>
        <dbReference type="EMBL" id="VDO50163.1"/>
    </source>
</evidence>
<evidence type="ECO:0000313" key="2">
    <source>
        <dbReference type="Proteomes" id="UP000267606"/>
    </source>
</evidence>
<protein>
    <submittedName>
        <fullName evidence="3">SAM-dependent MTase TRM10-type domain-containing protein</fullName>
    </submittedName>
</protein>
<accession>A0A183HIG1</accession>
<dbReference type="STRING" id="387005.A0A183HIG1"/>
<proteinExistence type="predicted"/>